<keyword evidence="3" id="KW-1185">Reference proteome</keyword>
<proteinExistence type="predicted"/>
<dbReference type="EMBL" id="LXQA010182956">
    <property type="protein sequence ID" value="MCI30895.1"/>
    <property type="molecule type" value="Genomic_DNA"/>
</dbReference>
<dbReference type="Proteomes" id="UP000265520">
    <property type="component" value="Unassembled WGS sequence"/>
</dbReference>
<evidence type="ECO:0000256" key="1">
    <source>
        <dbReference type="SAM" id="MobiDB-lite"/>
    </source>
</evidence>
<feature type="region of interest" description="Disordered" evidence="1">
    <location>
        <begin position="18"/>
        <end position="60"/>
    </location>
</feature>
<feature type="non-terminal residue" evidence="2">
    <location>
        <position position="1"/>
    </location>
</feature>
<dbReference type="AlphaFoldDB" id="A0A392R5S9"/>
<reference evidence="2 3" key="1">
    <citation type="journal article" date="2018" name="Front. Plant Sci.">
        <title>Red Clover (Trifolium pratense) and Zigzag Clover (T. medium) - A Picture of Genomic Similarities and Differences.</title>
        <authorList>
            <person name="Dluhosova J."/>
            <person name="Istvanek J."/>
            <person name="Nedelnik J."/>
            <person name="Repkova J."/>
        </authorList>
    </citation>
    <scope>NUCLEOTIDE SEQUENCE [LARGE SCALE GENOMIC DNA]</scope>
    <source>
        <strain evidence="3">cv. 10/8</strain>
        <tissue evidence="2">Leaf</tissue>
    </source>
</reference>
<accession>A0A392R5S9</accession>
<feature type="compositionally biased region" description="Acidic residues" evidence="1">
    <location>
        <begin position="25"/>
        <end position="60"/>
    </location>
</feature>
<evidence type="ECO:0000313" key="3">
    <source>
        <dbReference type="Proteomes" id="UP000265520"/>
    </source>
</evidence>
<comment type="caution">
    <text evidence="2">The sequence shown here is derived from an EMBL/GenBank/DDBJ whole genome shotgun (WGS) entry which is preliminary data.</text>
</comment>
<organism evidence="2 3">
    <name type="scientific">Trifolium medium</name>
    <dbReference type="NCBI Taxonomy" id="97028"/>
    <lineage>
        <taxon>Eukaryota</taxon>
        <taxon>Viridiplantae</taxon>
        <taxon>Streptophyta</taxon>
        <taxon>Embryophyta</taxon>
        <taxon>Tracheophyta</taxon>
        <taxon>Spermatophyta</taxon>
        <taxon>Magnoliopsida</taxon>
        <taxon>eudicotyledons</taxon>
        <taxon>Gunneridae</taxon>
        <taxon>Pentapetalae</taxon>
        <taxon>rosids</taxon>
        <taxon>fabids</taxon>
        <taxon>Fabales</taxon>
        <taxon>Fabaceae</taxon>
        <taxon>Papilionoideae</taxon>
        <taxon>50 kb inversion clade</taxon>
        <taxon>NPAAA clade</taxon>
        <taxon>Hologalegina</taxon>
        <taxon>IRL clade</taxon>
        <taxon>Trifolieae</taxon>
        <taxon>Trifolium</taxon>
    </lineage>
</organism>
<name>A0A392R5S9_9FABA</name>
<sequence length="60" mass="6776">QVIIGVDTMEMINEMDLSGPSEIDFGIEEIDDQDTDDLDDSDDEDGEDENEDENEDYDSV</sequence>
<evidence type="ECO:0000313" key="2">
    <source>
        <dbReference type="EMBL" id="MCI30895.1"/>
    </source>
</evidence>
<protein>
    <submittedName>
        <fullName evidence="2">Uncharacterized protein</fullName>
    </submittedName>
</protein>